<dbReference type="KEGG" id="fcy:FRACYDRAFT_251128"/>
<feature type="compositionally biased region" description="Low complexity" evidence="1">
    <location>
        <begin position="427"/>
        <end position="441"/>
    </location>
</feature>
<sequence>MKGRRSEKQPIPGADDDDNDDALSLCVKARKLWLQNATTREDLDHVENLYRQALNSKQEVIVSSAIIATTNNSTSNKQKHKNKRKRNTANAIKEEEQSNIKSIITTTPTGRKTTTTTTICATLSKEEYRKAAERLSLLYLQSGRSYKATMGLKYLKFDCRLSERILNYPTTTTTSNKNNKKKNTTLPSSSSSSSFPPPPCCVDDDFLSKNELHHLRKVFEDTSSSYWKDHDYIIDKEPSAPYFSYVIDLKQEKKQKKKQKKKTTKEQHPPPPPPAAFLRTIIDKILSCESVSAKFPKLRHDARYVELWAHNRPHASGHQLHFDSDDEGRSTVPKHPIVSTVLYLSSHSKIGGPTLVTNQRLRNPTTTNLNSVCGWLVSSKPSRLVCFDGSVLHGVIPVSLMMAFWKDIKIRPGTKPGSARPWPTTTSSKSPSSSSSSSSSSVLPSWAIELNRTDINDVNNDVNNDDDDDDVNANKKEGTTKTTTPQQAKREQTIPIRHVYENLDGTPVPKYNNTEDGGDGFYMPEYDRVFQGF</sequence>
<feature type="compositionally biased region" description="Basic residues" evidence="1">
    <location>
        <begin position="77"/>
        <end position="87"/>
    </location>
</feature>
<feature type="region of interest" description="Disordered" evidence="1">
    <location>
        <begin position="413"/>
        <end position="442"/>
    </location>
</feature>
<feature type="region of interest" description="Disordered" evidence="1">
    <location>
        <begin position="170"/>
        <end position="197"/>
    </location>
</feature>
<feature type="compositionally biased region" description="Low complexity" evidence="1">
    <location>
        <begin position="184"/>
        <end position="194"/>
    </location>
</feature>
<dbReference type="EMBL" id="KV784386">
    <property type="protein sequence ID" value="OEU07323.1"/>
    <property type="molecule type" value="Genomic_DNA"/>
</dbReference>
<dbReference type="OrthoDB" id="64523at2759"/>
<keyword evidence="3" id="KW-1185">Reference proteome</keyword>
<gene>
    <name evidence="2" type="ORF">FRACYDRAFT_251128</name>
</gene>
<evidence type="ECO:0000256" key="1">
    <source>
        <dbReference type="SAM" id="MobiDB-lite"/>
    </source>
</evidence>
<dbReference type="Gene3D" id="2.60.120.620">
    <property type="entry name" value="q2cbj1_9rhob like domain"/>
    <property type="match status" value="1"/>
</dbReference>
<organism evidence="2 3">
    <name type="scientific">Fragilariopsis cylindrus CCMP1102</name>
    <dbReference type="NCBI Taxonomy" id="635003"/>
    <lineage>
        <taxon>Eukaryota</taxon>
        <taxon>Sar</taxon>
        <taxon>Stramenopiles</taxon>
        <taxon>Ochrophyta</taxon>
        <taxon>Bacillariophyta</taxon>
        <taxon>Bacillariophyceae</taxon>
        <taxon>Bacillariophycidae</taxon>
        <taxon>Bacillariales</taxon>
        <taxon>Bacillariaceae</taxon>
        <taxon>Fragilariopsis</taxon>
    </lineage>
</organism>
<name>A0A1E7EP60_9STRA</name>
<protein>
    <submittedName>
        <fullName evidence="2">Uncharacterized protein</fullName>
    </submittedName>
</protein>
<reference evidence="2 3" key="1">
    <citation type="submission" date="2016-09" db="EMBL/GenBank/DDBJ databases">
        <title>Extensive genetic diversity and differential bi-allelic expression allows diatom success in the polar Southern Ocean.</title>
        <authorList>
            <consortium name="DOE Joint Genome Institute"/>
            <person name="Mock T."/>
            <person name="Otillar R.P."/>
            <person name="Strauss J."/>
            <person name="Dupont C."/>
            <person name="Frickenhaus S."/>
            <person name="Maumus F."/>
            <person name="Mcmullan M."/>
            <person name="Sanges R."/>
            <person name="Schmutz J."/>
            <person name="Toseland A."/>
            <person name="Valas R."/>
            <person name="Veluchamy A."/>
            <person name="Ward B.J."/>
            <person name="Allen A."/>
            <person name="Barry K."/>
            <person name="Falciatore A."/>
            <person name="Ferrante M."/>
            <person name="Fortunato A.E."/>
            <person name="Gloeckner G."/>
            <person name="Gruber A."/>
            <person name="Hipkin R."/>
            <person name="Janech M."/>
            <person name="Kroth P."/>
            <person name="Leese F."/>
            <person name="Lindquist E."/>
            <person name="Lyon B.R."/>
            <person name="Martin J."/>
            <person name="Mayer C."/>
            <person name="Parker M."/>
            <person name="Quesneville H."/>
            <person name="Raymond J."/>
            <person name="Uhlig C."/>
            <person name="Valentin K.U."/>
            <person name="Worden A.Z."/>
            <person name="Armbrust E.V."/>
            <person name="Bowler C."/>
            <person name="Green B."/>
            <person name="Moulton V."/>
            <person name="Van Oosterhout C."/>
            <person name="Grigoriev I."/>
        </authorList>
    </citation>
    <scope>NUCLEOTIDE SEQUENCE [LARGE SCALE GENOMIC DNA]</scope>
    <source>
        <strain evidence="2 3">CCMP1102</strain>
    </source>
</reference>
<proteinExistence type="predicted"/>
<accession>A0A1E7EP60</accession>
<feature type="region of interest" description="Disordered" evidence="1">
    <location>
        <begin position="254"/>
        <end position="275"/>
    </location>
</feature>
<feature type="region of interest" description="Disordered" evidence="1">
    <location>
        <begin position="1"/>
        <end position="20"/>
    </location>
</feature>
<dbReference type="InParanoid" id="A0A1E7EP60"/>
<feature type="region of interest" description="Disordered" evidence="1">
    <location>
        <begin position="456"/>
        <end position="491"/>
    </location>
</feature>
<evidence type="ECO:0000313" key="2">
    <source>
        <dbReference type="EMBL" id="OEU07323.1"/>
    </source>
</evidence>
<evidence type="ECO:0000313" key="3">
    <source>
        <dbReference type="Proteomes" id="UP000095751"/>
    </source>
</evidence>
<dbReference type="Proteomes" id="UP000095751">
    <property type="component" value="Unassembled WGS sequence"/>
</dbReference>
<feature type="compositionally biased region" description="Basic residues" evidence="1">
    <location>
        <begin position="254"/>
        <end position="263"/>
    </location>
</feature>
<feature type="region of interest" description="Disordered" evidence="1">
    <location>
        <begin position="72"/>
        <end position="93"/>
    </location>
</feature>
<dbReference type="AlphaFoldDB" id="A0A1E7EP60"/>